<evidence type="ECO:0000259" key="3">
    <source>
        <dbReference type="PROSITE" id="PS50004"/>
    </source>
</evidence>
<organism evidence="4 5">
    <name type="scientific">Aristolochia fimbriata</name>
    <name type="common">White veined hardy Dutchman's pipe vine</name>
    <dbReference type="NCBI Taxonomy" id="158543"/>
    <lineage>
        <taxon>Eukaryota</taxon>
        <taxon>Viridiplantae</taxon>
        <taxon>Streptophyta</taxon>
        <taxon>Embryophyta</taxon>
        <taxon>Tracheophyta</taxon>
        <taxon>Spermatophyta</taxon>
        <taxon>Magnoliopsida</taxon>
        <taxon>Magnoliidae</taxon>
        <taxon>Piperales</taxon>
        <taxon>Aristolochiaceae</taxon>
        <taxon>Aristolochia</taxon>
    </lineage>
</organism>
<keyword evidence="1" id="KW-0479">Metal-binding</keyword>
<accession>A0AAV7F581</accession>
<gene>
    <name evidence="4" type="ORF">H6P81_007602</name>
</gene>
<dbReference type="Proteomes" id="UP000825729">
    <property type="component" value="Unassembled WGS sequence"/>
</dbReference>
<evidence type="ECO:0000256" key="1">
    <source>
        <dbReference type="ARBA" id="ARBA00022723"/>
    </source>
</evidence>
<dbReference type="EMBL" id="JAINDJ010000003">
    <property type="protein sequence ID" value="KAG9454698.1"/>
    <property type="molecule type" value="Genomic_DNA"/>
</dbReference>
<dbReference type="CDD" id="cd04049">
    <property type="entry name" value="C2_putative_Elicitor-responsive_gene"/>
    <property type="match status" value="1"/>
</dbReference>
<dbReference type="PROSITE" id="PS50004">
    <property type="entry name" value="C2"/>
    <property type="match status" value="1"/>
</dbReference>
<evidence type="ECO:0000313" key="5">
    <source>
        <dbReference type="Proteomes" id="UP000825729"/>
    </source>
</evidence>
<proteinExistence type="predicted"/>
<dbReference type="SMART" id="SM00239">
    <property type="entry name" value="C2"/>
    <property type="match status" value="1"/>
</dbReference>
<dbReference type="Pfam" id="PF00168">
    <property type="entry name" value="C2"/>
    <property type="match status" value="1"/>
</dbReference>
<dbReference type="AlphaFoldDB" id="A0AAV7F581"/>
<keyword evidence="5" id="KW-1185">Reference proteome</keyword>
<name>A0AAV7F581_ARIFI</name>
<dbReference type="InterPro" id="IPR035892">
    <property type="entry name" value="C2_domain_sf"/>
</dbReference>
<comment type="caution">
    <text evidence="4">The sequence shown here is derived from an EMBL/GenBank/DDBJ whole genome shotgun (WGS) entry which is preliminary data.</text>
</comment>
<dbReference type="PANTHER" id="PTHR46502">
    <property type="entry name" value="C2 DOMAIN-CONTAINING"/>
    <property type="match status" value="1"/>
</dbReference>
<evidence type="ECO:0000313" key="4">
    <source>
        <dbReference type="EMBL" id="KAG9454698.1"/>
    </source>
</evidence>
<dbReference type="SUPFAM" id="SSF49562">
    <property type="entry name" value="C2 domain (Calcium/lipid-binding domain, CaLB)"/>
    <property type="match status" value="1"/>
</dbReference>
<sequence length="154" mass="17417">MPSGILEVQLVDARGLGETDFLNSMDPYVILQYKSQESKSSVARGAGGSPVWNERFTFRVDYPGADNQYKLILKIMDKDTFSADDFVGEASIHVEDLLALGMERGKAELHPTKHRVLLADRSYCGEIRVGLIFTRKVEDVVDREEYGGWRHSQY</sequence>
<protein>
    <recommendedName>
        <fullName evidence="3">C2 domain-containing protein</fullName>
    </recommendedName>
</protein>
<dbReference type="InterPro" id="IPR000008">
    <property type="entry name" value="C2_dom"/>
</dbReference>
<reference evidence="4 5" key="1">
    <citation type="submission" date="2021-07" db="EMBL/GenBank/DDBJ databases">
        <title>The Aristolochia fimbriata genome: insights into angiosperm evolution, floral development and chemical biosynthesis.</title>
        <authorList>
            <person name="Jiao Y."/>
        </authorList>
    </citation>
    <scope>NUCLEOTIDE SEQUENCE [LARGE SCALE GENOMIC DNA]</scope>
    <source>
        <strain evidence="4">IBCAS-2021</strain>
        <tissue evidence="4">Leaf</tissue>
    </source>
</reference>
<dbReference type="GO" id="GO:0046872">
    <property type="term" value="F:metal ion binding"/>
    <property type="evidence" value="ECO:0007669"/>
    <property type="project" value="UniProtKB-KW"/>
</dbReference>
<evidence type="ECO:0000256" key="2">
    <source>
        <dbReference type="ARBA" id="ARBA00022837"/>
    </source>
</evidence>
<keyword evidence="2" id="KW-0106">Calcium</keyword>
<dbReference type="PANTHER" id="PTHR46502:SF15">
    <property type="entry name" value="16 KDA PHLOEM PROTEIN 1"/>
    <property type="match status" value="1"/>
</dbReference>
<dbReference type="Gene3D" id="2.60.40.150">
    <property type="entry name" value="C2 domain"/>
    <property type="match status" value="1"/>
</dbReference>
<feature type="domain" description="C2" evidence="3">
    <location>
        <begin position="1"/>
        <end position="110"/>
    </location>
</feature>